<comment type="caution">
    <text evidence="4">The sequence shown here is derived from an EMBL/GenBank/DDBJ whole genome shotgun (WGS) entry which is preliminary data.</text>
</comment>
<evidence type="ECO:0000256" key="2">
    <source>
        <dbReference type="ARBA" id="ARBA00022801"/>
    </source>
</evidence>
<dbReference type="InterPro" id="IPR017850">
    <property type="entry name" value="Alkaline_phosphatase_core_sf"/>
</dbReference>
<dbReference type="STRING" id="1926881.BTJ39_21420"/>
<protein>
    <submittedName>
        <fullName evidence="4">Sulfatase</fullName>
    </submittedName>
</protein>
<evidence type="ECO:0000256" key="1">
    <source>
        <dbReference type="ARBA" id="ARBA00022723"/>
    </source>
</evidence>
<gene>
    <name evidence="4" type="ORF">BTJ39_21420</name>
</gene>
<keyword evidence="5" id="KW-1185">Reference proteome</keyword>
<dbReference type="Gene3D" id="3.40.720.10">
    <property type="entry name" value="Alkaline Phosphatase, subunit A"/>
    <property type="match status" value="1"/>
</dbReference>
<dbReference type="RefSeq" id="WP_078004757.1">
    <property type="nucleotide sequence ID" value="NZ_MRUL01000024.1"/>
</dbReference>
<proteinExistence type="predicted"/>
<evidence type="ECO:0000313" key="5">
    <source>
        <dbReference type="Proteomes" id="UP000190667"/>
    </source>
</evidence>
<dbReference type="PANTHER" id="PTHR45953">
    <property type="entry name" value="IDURONATE 2-SULFATASE"/>
    <property type="match status" value="1"/>
</dbReference>
<accession>A0A1S8YBL1</accession>
<dbReference type="CDD" id="cd16148">
    <property type="entry name" value="sulfatase_like"/>
    <property type="match status" value="1"/>
</dbReference>
<dbReference type="EMBL" id="MRUL01000024">
    <property type="protein sequence ID" value="OON36531.1"/>
    <property type="molecule type" value="Genomic_DNA"/>
</dbReference>
<dbReference type="GO" id="GO:0005737">
    <property type="term" value="C:cytoplasm"/>
    <property type="evidence" value="ECO:0007669"/>
    <property type="project" value="TreeGrafter"/>
</dbReference>
<organism evidence="4 5">
    <name type="scientific">Izhakiella australiensis</name>
    <dbReference type="NCBI Taxonomy" id="1926881"/>
    <lineage>
        <taxon>Bacteria</taxon>
        <taxon>Pseudomonadati</taxon>
        <taxon>Pseudomonadota</taxon>
        <taxon>Gammaproteobacteria</taxon>
        <taxon>Enterobacterales</taxon>
        <taxon>Erwiniaceae</taxon>
        <taxon>Izhakiella</taxon>
    </lineage>
</organism>
<evidence type="ECO:0000313" key="4">
    <source>
        <dbReference type="EMBL" id="OON36531.1"/>
    </source>
</evidence>
<dbReference type="SUPFAM" id="SSF53649">
    <property type="entry name" value="Alkaline phosphatase-like"/>
    <property type="match status" value="1"/>
</dbReference>
<dbReference type="AlphaFoldDB" id="A0A1S8YBL1"/>
<dbReference type="GO" id="GO:0046872">
    <property type="term" value="F:metal ion binding"/>
    <property type="evidence" value="ECO:0007669"/>
    <property type="project" value="UniProtKB-KW"/>
</dbReference>
<keyword evidence="2" id="KW-0378">Hydrolase</keyword>
<dbReference type="Pfam" id="PF00884">
    <property type="entry name" value="Sulfatase"/>
    <property type="match status" value="1"/>
</dbReference>
<dbReference type="OrthoDB" id="9803751at2"/>
<keyword evidence="1" id="KW-0479">Metal-binding</keyword>
<reference evidence="4 5" key="1">
    <citation type="submission" date="2016-12" db="EMBL/GenBank/DDBJ databases">
        <title>Izhakiella australiana sp. nov. of genus Izhakiella isolated from Australian desert.</title>
        <authorList>
            <person name="Ji M."/>
        </authorList>
    </citation>
    <scope>NUCLEOTIDE SEQUENCE [LARGE SCALE GENOMIC DNA]</scope>
    <source>
        <strain evidence="4 5">D4N98</strain>
    </source>
</reference>
<dbReference type="InterPro" id="IPR000917">
    <property type="entry name" value="Sulfatase_N"/>
</dbReference>
<dbReference type="GO" id="GO:0008484">
    <property type="term" value="F:sulfuric ester hydrolase activity"/>
    <property type="evidence" value="ECO:0007669"/>
    <property type="project" value="TreeGrafter"/>
</dbReference>
<feature type="domain" description="Sulfatase N-terminal" evidence="3">
    <location>
        <begin position="3"/>
        <end position="339"/>
    </location>
</feature>
<dbReference type="PANTHER" id="PTHR45953:SF1">
    <property type="entry name" value="IDURONATE 2-SULFATASE"/>
    <property type="match status" value="1"/>
</dbReference>
<sequence>MKLVFVLFDSLNRHALSPYNSSAIPTPAFERLAKKSVTFNNHYVGSMPCMPARRDIMTGRLNFLHRAWGPLEPFDNAFPEILRRKNVYTHLITDHYHYFEDGGTGFHGRYNSWEFIRGQEKDKWRGIVSPDIERLKKEYHPLVFDGRTDMNANLPYVLSREVIKQEEDFPLVKCFNSAFDFLKANASADNWMLQLECFDPHEPFFSPEKYKDRAASDYEGPVLDWLPYGRADLSGPESRELRENYTALVKMCDDYLGRLLDYFDENNLWEDTALIVSTDHGLLLGEHEYWGKNRPPFYDEVSHIPLFVHDPRAQQYAGQRREALTQTTDIMPTILDLFDADIPTEVQGHSLIPLLHKDIALRDACIYGQFGGAINVTDGRYTYFRYQTDSSVTLYNYTLMPMHMRTFFEPIELREATLREPFNFTMELPVLKVPVLVQAKANMLSRYPLLEADTVLYDLADDPEQKKALHDADTETRMAALMVAEMQAHDAPPEAFRRMGLGENH</sequence>
<dbReference type="Proteomes" id="UP000190667">
    <property type="component" value="Unassembled WGS sequence"/>
</dbReference>
<name>A0A1S8YBL1_9GAMM</name>
<evidence type="ECO:0000259" key="3">
    <source>
        <dbReference type="Pfam" id="PF00884"/>
    </source>
</evidence>